<dbReference type="Proteomes" id="UP001218208">
    <property type="component" value="Unassembled WGS sequence"/>
</dbReference>
<name>A0AAI9BZA0_STEMA</name>
<protein>
    <submittedName>
        <fullName evidence="1">Uncharacterized protein</fullName>
    </submittedName>
</protein>
<comment type="caution">
    <text evidence="1">The sequence shown here is derived from an EMBL/GenBank/DDBJ whole genome shotgun (WGS) entry which is preliminary data.</text>
</comment>
<dbReference type="AlphaFoldDB" id="A0AAI9BZA0"/>
<dbReference type="EMBL" id="ABLOJW010000003">
    <property type="protein sequence ID" value="EKT4091263.1"/>
    <property type="molecule type" value="Genomic_DNA"/>
</dbReference>
<evidence type="ECO:0000313" key="1">
    <source>
        <dbReference type="EMBL" id="EKT4091263.1"/>
    </source>
</evidence>
<gene>
    <name evidence="1" type="ORF">QEG23_000743</name>
</gene>
<sequence>MRFDARLYLRTESADQPGVTLQFRPVSQPNMPQINLTVDTADAAALKVGAVYRFEATEITQEG</sequence>
<accession>A0AAI9BZA0</accession>
<organism evidence="1 2">
    <name type="scientific">Stenotrophomonas maltophilia</name>
    <name type="common">Pseudomonas maltophilia</name>
    <name type="synonym">Xanthomonas maltophilia</name>
    <dbReference type="NCBI Taxonomy" id="40324"/>
    <lineage>
        <taxon>Bacteria</taxon>
        <taxon>Pseudomonadati</taxon>
        <taxon>Pseudomonadota</taxon>
        <taxon>Gammaproteobacteria</taxon>
        <taxon>Lysobacterales</taxon>
        <taxon>Lysobacteraceae</taxon>
        <taxon>Stenotrophomonas</taxon>
        <taxon>Stenotrophomonas maltophilia group</taxon>
    </lineage>
</organism>
<reference evidence="1" key="1">
    <citation type="submission" date="2022-07" db="EMBL/GenBank/DDBJ databases">
        <authorList>
            <consortium name="DAFM: The Division of Animal and Food Microbiology"/>
        </authorList>
    </citation>
    <scope>NUCLEOTIDE SEQUENCE</scope>
    <source>
        <strain evidence="1">19MO01SH01-2</strain>
    </source>
</reference>
<proteinExistence type="predicted"/>
<evidence type="ECO:0000313" key="2">
    <source>
        <dbReference type="Proteomes" id="UP001218208"/>
    </source>
</evidence>
<dbReference type="RefSeq" id="WP_154263128.1">
    <property type="nucleotide sequence ID" value="NZ_CP040438.1"/>
</dbReference>